<sequence length="72" mass="8390">MYADPKEAIRGAIRIAFEGKPRRRKNEIEISDLYQIIGAEIELERLRNLPSYKDFENAIRHSLAELGYLAKK</sequence>
<organism evidence="1 2">
    <name type="scientific">Echinicola soli</name>
    <dbReference type="NCBI Taxonomy" id="2591634"/>
    <lineage>
        <taxon>Bacteria</taxon>
        <taxon>Pseudomonadati</taxon>
        <taxon>Bacteroidota</taxon>
        <taxon>Cytophagia</taxon>
        <taxon>Cytophagales</taxon>
        <taxon>Cyclobacteriaceae</taxon>
        <taxon>Echinicola</taxon>
    </lineage>
</organism>
<dbReference type="EMBL" id="CP041253">
    <property type="protein sequence ID" value="QDH78991.1"/>
    <property type="molecule type" value="Genomic_DNA"/>
</dbReference>
<evidence type="ECO:0000313" key="1">
    <source>
        <dbReference type="EMBL" id="QDH78991.1"/>
    </source>
</evidence>
<dbReference type="KEGG" id="echi:FKX85_08050"/>
<evidence type="ECO:0000313" key="2">
    <source>
        <dbReference type="Proteomes" id="UP000316614"/>
    </source>
</evidence>
<protein>
    <submittedName>
        <fullName evidence="1">Uncharacterized protein</fullName>
    </submittedName>
</protein>
<gene>
    <name evidence="1" type="ORF">FKX85_08050</name>
</gene>
<reference evidence="1 2" key="1">
    <citation type="submission" date="2019-06" db="EMBL/GenBank/DDBJ databases">
        <title>Echinicola alkalisoli sp. nov. isolated from saline soil.</title>
        <authorList>
            <person name="Sun J.-Q."/>
            <person name="Xu L."/>
        </authorList>
    </citation>
    <scope>NUCLEOTIDE SEQUENCE [LARGE SCALE GENOMIC DNA]</scope>
    <source>
        <strain evidence="1 2">LN3S3</strain>
    </source>
</reference>
<keyword evidence="2" id="KW-1185">Reference proteome</keyword>
<name>A0A514CGP3_9BACT</name>
<proteinExistence type="predicted"/>
<dbReference type="Proteomes" id="UP000316614">
    <property type="component" value="Chromosome"/>
</dbReference>
<dbReference type="RefSeq" id="WP_141614244.1">
    <property type="nucleotide sequence ID" value="NZ_CP041253.1"/>
</dbReference>
<dbReference type="OrthoDB" id="7596770at2"/>
<dbReference type="AlphaFoldDB" id="A0A514CGP3"/>
<accession>A0A514CGP3</accession>